<dbReference type="Proteomes" id="UP000076586">
    <property type="component" value="Unassembled WGS sequence"/>
</dbReference>
<evidence type="ECO:0000259" key="4">
    <source>
        <dbReference type="Pfam" id="PF05426"/>
    </source>
</evidence>
<keyword evidence="1 3" id="KW-0732">Signal</keyword>
<dbReference type="GO" id="GO:0042597">
    <property type="term" value="C:periplasmic space"/>
    <property type="evidence" value="ECO:0007669"/>
    <property type="project" value="InterPro"/>
</dbReference>
<proteinExistence type="predicted"/>
<feature type="domain" description="Alginate lyase" evidence="4">
    <location>
        <begin position="64"/>
        <end position="342"/>
    </location>
</feature>
<feature type="chain" id="PRO_5007904826" evidence="3">
    <location>
        <begin position="19"/>
        <end position="395"/>
    </location>
</feature>
<dbReference type="SUPFAM" id="SSF48230">
    <property type="entry name" value="Chondroitin AC/alginate lyase"/>
    <property type="match status" value="1"/>
</dbReference>
<evidence type="ECO:0000256" key="3">
    <source>
        <dbReference type="SAM" id="SignalP"/>
    </source>
</evidence>
<dbReference type="InterPro" id="IPR008397">
    <property type="entry name" value="Alginate_lyase_dom"/>
</dbReference>
<reference evidence="6" key="1">
    <citation type="submission" date="2016-04" db="EMBL/GenBank/DDBJ databases">
        <title>Draft genome sequence of Paludibacter jiangxiensis strain NM7.</title>
        <authorList>
            <person name="Qiu Y."/>
            <person name="Matsuura N."/>
            <person name="Ohashi A."/>
            <person name="Tourlousse M.D."/>
            <person name="Sekiguchi Y."/>
        </authorList>
    </citation>
    <scope>NUCLEOTIDE SEQUENCE [LARGE SCALE GENOMIC DNA]</scope>
    <source>
        <strain evidence="6">NM7</strain>
    </source>
</reference>
<evidence type="ECO:0000313" key="5">
    <source>
        <dbReference type="EMBL" id="GAT61544.1"/>
    </source>
</evidence>
<protein>
    <submittedName>
        <fullName evidence="5">Alginate lyase</fullName>
    </submittedName>
</protein>
<keyword evidence="2 5" id="KW-0456">Lyase</keyword>
<dbReference type="AlphaFoldDB" id="A0A170Y603"/>
<organism evidence="5 6">
    <name type="scientific">Paludibacter jiangxiensis</name>
    <dbReference type="NCBI Taxonomy" id="681398"/>
    <lineage>
        <taxon>Bacteria</taxon>
        <taxon>Pseudomonadati</taxon>
        <taxon>Bacteroidota</taxon>
        <taxon>Bacteroidia</taxon>
        <taxon>Bacteroidales</taxon>
        <taxon>Paludibacteraceae</taxon>
        <taxon>Paludibacter</taxon>
    </lineage>
</organism>
<reference evidence="6" key="2">
    <citation type="journal article" date="2017" name="Genome Announc.">
        <title>Draft genome sequence of Paludibacter jiangxiensis NM7(T), a propionate-producing fermentative bacterium.</title>
        <authorList>
            <person name="Qiu Y.-L."/>
            <person name="Tourlousse D.M."/>
            <person name="Matsuura N."/>
            <person name="Ohashi A."/>
            <person name="Sekiguchi Y."/>
        </authorList>
    </citation>
    <scope>NUCLEOTIDE SEQUENCE [LARGE SCALE GENOMIC DNA]</scope>
    <source>
        <strain evidence="6">NM7</strain>
    </source>
</reference>
<evidence type="ECO:0000256" key="1">
    <source>
        <dbReference type="ARBA" id="ARBA00022729"/>
    </source>
</evidence>
<feature type="signal peptide" evidence="3">
    <location>
        <begin position="1"/>
        <end position="18"/>
    </location>
</feature>
<evidence type="ECO:0000313" key="6">
    <source>
        <dbReference type="Proteomes" id="UP000076586"/>
    </source>
</evidence>
<dbReference type="RefSeq" id="WP_068701102.1">
    <property type="nucleotide sequence ID" value="NZ_BDCR01000001.1"/>
</dbReference>
<dbReference type="GO" id="GO:0016829">
    <property type="term" value="F:lyase activity"/>
    <property type="evidence" value="ECO:0007669"/>
    <property type="project" value="UniProtKB-KW"/>
</dbReference>
<accession>A0A170Y603</accession>
<keyword evidence="6" id="KW-1185">Reference proteome</keyword>
<gene>
    <name evidence="5" type="ORF">PJIAN_1124</name>
</gene>
<dbReference type="EMBL" id="BDCR01000001">
    <property type="protein sequence ID" value="GAT61544.1"/>
    <property type="molecule type" value="Genomic_DNA"/>
</dbReference>
<dbReference type="InterPro" id="IPR008929">
    <property type="entry name" value="Chondroitin_lyas"/>
</dbReference>
<evidence type="ECO:0000256" key="2">
    <source>
        <dbReference type="ARBA" id="ARBA00023239"/>
    </source>
</evidence>
<dbReference type="STRING" id="681398.PJIAN_1124"/>
<dbReference type="Gene3D" id="1.50.10.100">
    <property type="entry name" value="Chondroitin AC/alginate lyase"/>
    <property type="match status" value="1"/>
</dbReference>
<dbReference type="Pfam" id="PF05426">
    <property type="entry name" value="Alginate_lyase"/>
    <property type="match status" value="1"/>
</dbReference>
<sequence length="395" mass="45058">MKQLLIIFLLGTCISGFAIPPHTELWDEQKLKAVKMNLRSNTYRPAYETLIRRAEQALLTNYRTVMDKAKTPPSGSKHDYMSLAIYFWPDSTKKDGVPYVNRDGIRNPELKKFDAEPKSEMIDGVVTLSLADYFSGDAKYGDAAAKLLDKWFLDPATRMNPNLDYAQHIPGICDGRGIGIIDTYNFVSLTDAIRLLHESGRLSESQFAGLKQWFFRFTDWLLESKNGRDESVTRNNHGTAYDVQLTACALFSGKNDVAMKTMRQFAERRMFKQIEPDGSQPLELSRTLAFHYSWYNVTHIIDMAAIAKHHGVDIVNAVSSDGRSLDKALGFLTDYIGRQNDWKWKQIHGWDMVEQELCEELRKVASVGGDLKYEKQREVFGKTAPDDILLMLFPM</sequence>
<name>A0A170Y603_9BACT</name>
<comment type="caution">
    <text evidence="5">The sequence shown here is derived from an EMBL/GenBank/DDBJ whole genome shotgun (WGS) entry which is preliminary data.</text>
</comment>
<dbReference type="OrthoDB" id="428577at2"/>